<evidence type="ECO:0000313" key="2">
    <source>
        <dbReference type="Proteomes" id="UP001595776"/>
    </source>
</evidence>
<dbReference type="Proteomes" id="UP001595776">
    <property type="component" value="Unassembled WGS sequence"/>
</dbReference>
<reference evidence="2" key="1">
    <citation type="journal article" date="2019" name="Int. J. Syst. Evol. Microbiol.">
        <title>The Global Catalogue of Microorganisms (GCM) 10K type strain sequencing project: providing services to taxonomists for standard genome sequencing and annotation.</title>
        <authorList>
            <consortium name="The Broad Institute Genomics Platform"/>
            <consortium name="The Broad Institute Genome Sequencing Center for Infectious Disease"/>
            <person name="Wu L."/>
            <person name="Ma J."/>
        </authorList>
    </citation>
    <scope>NUCLEOTIDE SEQUENCE [LARGE SCALE GENOMIC DNA]</scope>
    <source>
        <strain evidence="2">CGMCC 1.15304</strain>
    </source>
</reference>
<keyword evidence="2" id="KW-1185">Reference proteome</keyword>
<accession>A0ABV8UF93</accession>
<evidence type="ECO:0000313" key="1">
    <source>
        <dbReference type="EMBL" id="MFC4349526.1"/>
    </source>
</evidence>
<sequence length="68" mass="8169">MTKYEYKTIEWRNKEYEGIDDLIDSLVAEGWELEGPAHVYAQMFTTRYTQKLKRKICTGEDQRNDQHP</sequence>
<name>A0ABV8UF93_9PROT</name>
<gene>
    <name evidence="1" type="ORF">ACFO5Q_16855</name>
</gene>
<proteinExistence type="predicted"/>
<dbReference type="RefSeq" id="WP_068146997.1">
    <property type="nucleotide sequence ID" value="NZ_JBHSCR010000029.1"/>
</dbReference>
<organism evidence="1 2">
    <name type="scientific">Kordiimonas lipolytica</name>
    <dbReference type="NCBI Taxonomy" id="1662421"/>
    <lineage>
        <taxon>Bacteria</taxon>
        <taxon>Pseudomonadati</taxon>
        <taxon>Pseudomonadota</taxon>
        <taxon>Alphaproteobacteria</taxon>
        <taxon>Kordiimonadales</taxon>
        <taxon>Kordiimonadaceae</taxon>
        <taxon>Kordiimonas</taxon>
    </lineage>
</organism>
<dbReference type="EMBL" id="JBHSCR010000029">
    <property type="protein sequence ID" value="MFC4349526.1"/>
    <property type="molecule type" value="Genomic_DNA"/>
</dbReference>
<comment type="caution">
    <text evidence="1">The sequence shown here is derived from an EMBL/GenBank/DDBJ whole genome shotgun (WGS) entry which is preliminary data.</text>
</comment>
<protein>
    <recommendedName>
        <fullName evidence="3">DUF1737 domain-containing protein</fullName>
    </recommendedName>
</protein>
<evidence type="ECO:0008006" key="3">
    <source>
        <dbReference type="Google" id="ProtNLM"/>
    </source>
</evidence>